<dbReference type="Gene3D" id="1.10.630.10">
    <property type="entry name" value="Cytochrome P450"/>
    <property type="match status" value="1"/>
</dbReference>
<gene>
    <name evidence="8" type="ORF">VTJ49DRAFT_4116</name>
</gene>
<evidence type="ECO:0000256" key="7">
    <source>
        <dbReference type="RuleBase" id="RU000461"/>
    </source>
</evidence>
<dbReference type="SUPFAM" id="SSF48264">
    <property type="entry name" value="Cytochrome P450"/>
    <property type="match status" value="1"/>
</dbReference>
<sequence length="542" mass="61708">MFFVLDLLLLGVALILLIYYVFLLPPKHPANIPAIPFWVALIPFFKDVDQSDIFRKYIERPLREHGAVKLFFGAQWNILVHKPSYLAEMFKDEDLYQKSGNQKKIPHSVLAEFLGDNIISAYGDTWRNYQSVVKPGLQRNFDADKIASNARRLVKLLGDAQQRAGQRGVPVQELLQRYSVANCSEVVLQVKLDALESPNAPINVLQSAVKREIFKPIFMNFPVLDRLPFPSRARARQLVAKFKRELKQALMESKHKHDADGLGARMLEANDSGFWSEKQLSDNLTVAFVAGQENPQLCMISTLYLLGRHPEVQEALYQEIRNRGLDDARPDPEILQGMPFLTSVIYESLRLFPPIGQLVNRRASEDALLGGDIFIPKGTYLGYNCYSTNRDPGVWGPDADKFEPRRWGTSAVAIQKQYRARRARAEFITFHGGRRACLGEKFAILQMRITLVTLIQEFTWRLDPTWVDRKTPSLKPSYPVWTSPTQQTLATASITTFLSHVNIWDASKIIRIALLLQILVRSQFWLGHCSNGQPTRSDDTEA</sequence>
<proteinExistence type="inferred from homology"/>
<dbReference type="InterPro" id="IPR050121">
    <property type="entry name" value="Cytochrome_P450_monoxygenase"/>
</dbReference>
<evidence type="ECO:0000313" key="8">
    <source>
        <dbReference type="EMBL" id="KAL1837215.1"/>
    </source>
</evidence>
<comment type="similarity">
    <text evidence="2 7">Belongs to the cytochrome P450 family.</text>
</comment>
<name>A0ABR3V653_HUMIN</name>
<evidence type="ECO:0000256" key="4">
    <source>
        <dbReference type="ARBA" id="ARBA00022723"/>
    </source>
</evidence>
<dbReference type="PRINTS" id="PR00385">
    <property type="entry name" value="P450"/>
</dbReference>
<dbReference type="Proteomes" id="UP001583172">
    <property type="component" value="Unassembled WGS sequence"/>
</dbReference>
<evidence type="ECO:0000256" key="6">
    <source>
        <dbReference type="ARBA" id="ARBA00023033"/>
    </source>
</evidence>
<comment type="caution">
    <text evidence="8">The sequence shown here is derived from an EMBL/GenBank/DDBJ whole genome shotgun (WGS) entry which is preliminary data.</text>
</comment>
<keyword evidence="4 7" id="KW-0479">Metal-binding</keyword>
<protein>
    <recommendedName>
        <fullName evidence="10">Cytochrome P450</fullName>
    </recommendedName>
</protein>
<evidence type="ECO:0000256" key="5">
    <source>
        <dbReference type="ARBA" id="ARBA00023004"/>
    </source>
</evidence>
<keyword evidence="5 7" id="KW-0408">Iron</keyword>
<evidence type="ECO:0000256" key="2">
    <source>
        <dbReference type="ARBA" id="ARBA00010617"/>
    </source>
</evidence>
<dbReference type="Pfam" id="PF00067">
    <property type="entry name" value="p450"/>
    <property type="match status" value="1"/>
</dbReference>
<dbReference type="InterPro" id="IPR001128">
    <property type="entry name" value="Cyt_P450"/>
</dbReference>
<dbReference type="InterPro" id="IPR017972">
    <property type="entry name" value="Cyt_P450_CS"/>
</dbReference>
<dbReference type="CDD" id="cd11070">
    <property type="entry name" value="CYP56-like"/>
    <property type="match status" value="1"/>
</dbReference>
<keyword evidence="3 7" id="KW-0349">Heme</keyword>
<organism evidence="8 9">
    <name type="scientific">Humicola insolens</name>
    <name type="common">Soft-rot fungus</name>
    <dbReference type="NCBI Taxonomy" id="85995"/>
    <lineage>
        <taxon>Eukaryota</taxon>
        <taxon>Fungi</taxon>
        <taxon>Dikarya</taxon>
        <taxon>Ascomycota</taxon>
        <taxon>Pezizomycotina</taxon>
        <taxon>Sordariomycetes</taxon>
        <taxon>Sordariomycetidae</taxon>
        <taxon>Sordariales</taxon>
        <taxon>Chaetomiaceae</taxon>
        <taxon>Mycothermus</taxon>
    </lineage>
</organism>
<dbReference type="PANTHER" id="PTHR24305:SF223">
    <property type="entry name" value="CYTOCHROME P450-DIT2"/>
    <property type="match status" value="1"/>
</dbReference>
<evidence type="ECO:0000256" key="1">
    <source>
        <dbReference type="ARBA" id="ARBA00001971"/>
    </source>
</evidence>
<dbReference type="PRINTS" id="PR00465">
    <property type="entry name" value="EP450IV"/>
</dbReference>
<evidence type="ECO:0000313" key="9">
    <source>
        <dbReference type="Proteomes" id="UP001583172"/>
    </source>
</evidence>
<keyword evidence="6 7" id="KW-0503">Monooxygenase</keyword>
<dbReference type="InterPro" id="IPR002403">
    <property type="entry name" value="Cyt_P450_E_grp-IV"/>
</dbReference>
<dbReference type="PROSITE" id="PS00086">
    <property type="entry name" value="CYTOCHROME_P450"/>
    <property type="match status" value="1"/>
</dbReference>
<reference evidence="8 9" key="1">
    <citation type="journal article" date="2024" name="Commun. Biol.">
        <title>Comparative genomic analysis of thermophilic fungi reveals convergent evolutionary adaptations and gene losses.</title>
        <authorList>
            <person name="Steindorff A.S."/>
            <person name="Aguilar-Pontes M.V."/>
            <person name="Robinson A.J."/>
            <person name="Andreopoulos B."/>
            <person name="LaButti K."/>
            <person name="Kuo A."/>
            <person name="Mondo S."/>
            <person name="Riley R."/>
            <person name="Otillar R."/>
            <person name="Haridas S."/>
            <person name="Lipzen A."/>
            <person name="Grimwood J."/>
            <person name="Schmutz J."/>
            <person name="Clum A."/>
            <person name="Reid I.D."/>
            <person name="Moisan M.C."/>
            <person name="Butler G."/>
            <person name="Nguyen T.T.M."/>
            <person name="Dewar K."/>
            <person name="Conant G."/>
            <person name="Drula E."/>
            <person name="Henrissat B."/>
            <person name="Hansel C."/>
            <person name="Singer S."/>
            <person name="Hutchinson M.I."/>
            <person name="de Vries R.P."/>
            <person name="Natvig D.O."/>
            <person name="Powell A.J."/>
            <person name="Tsang A."/>
            <person name="Grigoriev I.V."/>
        </authorList>
    </citation>
    <scope>NUCLEOTIDE SEQUENCE [LARGE SCALE GENOMIC DNA]</scope>
    <source>
        <strain evidence="8 9">CBS 620.91</strain>
    </source>
</reference>
<dbReference type="InterPro" id="IPR036396">
    <property type="entry name" value="Cyt_P450_sf"/>
</dbReference>
<accession>A0ABR3V653</accession>
<keyword evidence="7" id="KW-0560">Oxidoreductase</keyword>
<evidence type="ECO:0000256" key="3">
    <source>
        <dbReference type="ARBA" id="ARBA00022617"/>
    </source>
</evidence>
<keyword evidence="9" id="KW-1185">Reference proteome</keyword>
<evidence type="ECO:0008006" key="10">
    <source>
        <dbReference type="Google" id="ProtNLM"/>
    </source>
</evidence>
<comment type="cofactor">
    <cofactor evidence="1">
        <name>heme</name>
        <dbReference type="ChEBI" id="CHEBI:30413"/>
    </cofactor>
</comment>
<dbReference type="PANTHER" id="PTHR24305">
    <property type="entry name" value="CYTOCHROME P450"/>
    <property type="match status" value="1"/>
</dbReference>
<dbReference type="EMBL" id="JAZGSY010000317">
    <property type="protein sequence ID" value="KAL1837215.1"/>
    <property type="molecule type" value="Genomic_DNA"/>
</dbReference>